<dbReference type="Proteomes" id="UP000003416">
    <property type="component" value="Unassembled WGS sequence"/>
</dbReference>
<dbReference type="AlphaFoldDB" id="F3PW05"/>
<reference evidence="4 5" key="1">
    <citation type="submission" date="2011-02" db="EMBL/GenBank/DDBJ databases">
        <authorList>
            <person name="Weinstock G."/>
            <person name="Sodergren E."/>
            <person name="Clifton S."/>
            <person name="Fulton L."/>
            <person name="Fulton B."/>
            <person name="Courtney L."/>
            <person name="Fronick C."/>
            <person name="Harrison M."/>
            <person name="Strong C."/>
            <person name="Farmer C."/>
            <person name="Delahaunty K."/>
            <person name="Markovic C."/>
            <person name="Hall O."/>
            <person name="Minx P."/>
            <person name="Tomlinson C."/>
            <person name="Mitreva M."/>
            <person name="Hou S."/>
            <person name="Chen J."/>
            <person name="Wollam A."/>
            <person name="Pepin K.H."/>
            <person name="Johnson M."/>
            <person name="Bhonagiri V."/>
            <person name="Zhang X."/>
            <person name="Suruliraj S."/>
            <person name="Warren W."/>
            <person name="Chinwalla A."/>
            <person name="Mardis E.R."/>
            <person name="Wilson R.K."/>
        </authorList>
    </citation>
    <scope>NUCLEOTIDE SEQUENCE [LARGE SCALE GENOMIC DNA]</scope>
    <source>
        <strain evidence="4 5">YIT 12057</strain>
    </source>
</reference>
<dbReference type="Pfam" id="PF00754">
    <property type="entry name" value="F5_F8_type_C"/>
    <property type="match status" value="1"/>
</dbReference>
<protein>
    <submittedName>
        <fullName evidence="4">F5/8 type C domain protein</fullName>
    </submittedName>
</protein>
<dbReference type="eggNOG" id="ENOG5031WMH">
    <property type="taxonomic scope" value="Bacteria"/>
</dbReference>
<proteinExistence type="predicted"/>
<feature type="domain" description="F5/8 type C" evidence="2">
    <location>
        <begin position="315"/>
        <end position="436"/>
    </location>
</feature>
<dbReference type="GeneID" id="86050375"/>
<dbReference type="HOGENOM" id="CLU_045938_0_0_10"/>
<gene>
    <name evidence="4" type="ORF">HMPREF9446_02935</name>
</gene>
<dbReference type="Gene3D" id="2.60.120.260">
    <property type="entry name" value="Galactose-binding domain-like"/>
    <property type="match status" value="1"/>
</dbReference>
<keyword evidence="5" id="KW-1185">Reference proteome</keyword>
<evidence type="ECO:0000313" key="4">
    <source>
        <dbReference type="EMBL" id="EGF52583.1"/>
    </source>
</evidence>
<feature type="signal peptide" evidence="1">
    <location>
        <begin position="1"/>
        <end position="20"/>
    </location>
</feature>
<keyword evidence="1" id="KW-0732">Signal</keyword>
<name>F3PW05_9BACE</name>
<evidence type="ECO:0000313" key="5">
    <source>
        <dbReference type="Proteomes" id="UP000003416"/>
    </source>
</evidence>
<comment type="caution">
    <text evidence="4">The sequence shown here is derived from an EMBL/GenBank/DDBJ whole genome shotgun (WGS) entry which is preliminary data.</text>
</comment>
<dbReference type="InterPro" id="IPR008979">
    <property type="entry name" value="Galactose-bd-like_sf"/>
</dbReference>
<dbReference type="Pfam" id="PF08522">
    <property type="entry name" value="BT_3987-like_N"/>
    <property type="match status" value="2"/>
</dbReference>
<dbReference type="RefSeq" id="WP_009126163.1">
    <property type="nucleotide sequence ID" value="NZ_GL882687.1"/>
</dbReference>
<feature type="domain" description="BT-3987-like N-terminal" evidence="3">
    <location>
        <begin position="172"/>
        <end position="281"/>
    </location>
</feature>
<dbReference type="InterPro" id="IPR013728">
    <property type="entry name" value="BT_3987-like_N"/>
</dbReference>
<dbReference type="EMBL" id="AFBN01000094">
    <property type="protein sequence ID" value="EGF52583.1"/>
    <property type="molecule type" value="Genomic_DNA"/>
</dbReference>
<dbReference type="InterPro" id="IPR000421">
    <property type="entry name" value="FA58C"/>
</dbReference>
<dbReference type="Gene3D" id="2.60.40.1740">
    <property type="entry name" value="hypothetical protein (bacova_03559)"/>
    <property type="match status" value="2"/>
</dbReference>
<dbReference type="STRING" id="763034.HMPREF9446_02935"/>
<evidence type="ECO:0000256" key="1">
    <source>
        <dbReference type="SAM" id="SignalP"/>
    </source>
</evidence>
<dbReference type="SUPFAM" id="SSF49785">
    <property type="entry name" value="Galactose-binding domain-like"/>
    <property type="match status" value="1"/>
</dbReference>
<evidence type="ECO:0000259" key="2">
    <source>
        <dbReference type="Pfam" id="PF00754"/>
    </source>
</evidence>
<organism evidence="4 5">
    <name type="scientific">Bacteroides fluxus YIT 12057</name>
    <dbReference type="NCBI Taxonomy" id="763034"/>
    <lineage>
        <taxon>Bacteria</taxon>
        <taxon>Pseudomonadati</taxon>
        <taxon>Bacteroidota</taxon>
        <taxon>Bacteroidia</taxon>
        <taxon>Bacteroidales</taxon>
        <taxon>Bacteroidaceae</taxon>
        <taxon>Bacteroides</taxon>
    </lineage>
</organism>
<accession>F3PW05</accession>
<sequence length="441" mass="49110">MKKKILITSLLAGMLFTNTACEDNKEEFLSDFSTILYFKQSGETPLTLYKTGETTNYKLTVNKAGSELNSTTEVAISVLDKAALDIYNLENRTEYELLPNDCYQIDQTAMSFAATDLYKQLGIEFNTDKIHDLINADQKSYVLPLQLTSANDSVNSEKNRAFIIPSVEIPSVYFEKNGYLSNSITEDADEIVTLTCPIKMLVDNQWTFDCTVSIDEAMLDQYNQENNTELKLLPADVYEMNKTVSFVPGSSTQDIVIKINKSKLGFENYALPLVLSDITNKNFVIDAKKNSCIFGVKSKINLTVDMLETNALEPTEGALKNLLDGDVATMFHSAWSVAVDGDHYLQVNLKKEISAFSFEYTTRKENGNAAPAEIIVSGSKDGKTFTEIVTINEGLPTEGAQQYASKTYTADFSFKHLRFTVTKNKTGGKFFVWSELGLSGK</sequence>
<feature type="domain" description="BT-3987-like N-terminal" evidence="3">
    <location>
        <begin position="36"/>
        <end position="153"/>
    </location>
</feature>
<evidence type="ECO:0000259" key="3">
    <source>
        <dbReference type="Pfam" id="PF08522"/>
    </source>
</evidence>
<feature type="chain" id="PRO_5003300121" evidence="1">
    <location>
        <begin position="21"/>
        <end position="441"/>
    </location>
</feature>